<organism evidence="3 4">
    <name type="scientific">Sanghuangporus baumii</name>
    <name type="common">Phellinus baumii</name>
    <dbReference type="NCBI Taxonomy" id="108892"/>
    <lineage>
        <taxon>Eukaryota</taxon>
        <taxon>Fungi</taxon>
        <taxon>Dikarya</taxon>
        <taxon>Basidiomycota</taxon>
        <taxon>Agaricomycotina</taxon>
        <taxon>Agaricomycetes</taxon>
        <taxon>Hymenochaetales</taxon>
        <taxon>Hymenochaetaceae</taxon>
        <taxon>Sanghuangporus</taxon>
    </lineage>
</organism>
<evidence type="ECO:0000313" key="3">
    <source>
        <dbReference type="EMBL" id="OCB84264.1"/>
    </source>
</evidence>
<dbReference type="GO" id="GO:0032007">
    <property type="term" value="P:negative regulation of TOR signaling"/>
    <property type="evidence" value="ECO:0007669"/>
    <property type="project" value="TreeGrafter"/>
</dbReference>
<dbReference type="PANTHER" id="PTHR15154:SF2">
    <property type="entry name" value="HAMARTIN"/>
    <property type="match status" value="1"/>
</dbReference>
<name>A0A9Q5HQV5_SANBA</name>
<reference evidence="3" key="1">
    <citation type="submission" date="2016-06" db="EMBL/GenBank/DDBJ databases">
        <title>Draft Genome sequence of the fungus Inonotus baumii.</title>
        <authorList>
            <person name="Zhu H."/>
            <person name="Lin W."/>
        </authorList>
    </citation>
    <scope>NUCLEOTIDE SEQUENCE</scope>
    <source>
        <strain evidence="3">821</strain>
    </source>
</reference>
<feature type="compositionally biased region" description="Polar residues" evidence="2">
    <location>
        <begin position="468"/>
        <end position="485"/>
    </location>
</feature>
<dbReference type="GO" id="GO:0033596">
    <property type="term" value="C:TSC1-TSC2 complex"/>
    <property type="evidence" value="ECO:0007669"/>
    <property type="project" value="TreeGrafter"/>
</dbReference>
<gene>
    <name evidence="3" type="ORF">A7U60_g8943</name>
</gene>
<accession>A0A9Q5HQV5</accession>
<evidence type="ECO:0000256" key="1">
    <source>
        <dbReference type="SAM" id="Coils"/>
    </source>
</evidence>
<keyword evidence="1" id="KW-0175">Coiled coil</keyword>
<dbReference type="EMBL" id="LNZH02000216">
    <property type="protein sequence ID" value="OCB84264.1"/>
    <property type="molecule type" value="Genomic_DNA"/>
</dbReference>
<dbReference type="GO" id="GO:0051726">
    <property type="term" value="P:regulation of cell cycle"/>
    <property type="evidence" value="ECO:0007669"/>
    <property type="project" value="TreeGrafter"/>
</dbReference>
<feature type="coiled-coil region" evidence="1">
    <location>
        <begin position="631"/>
        <end position="794"/>
    </location>
</feature>
<evidence type="ECO:0000256" key="2">
    <source>
        <dbReference type="SAM" id="MobiDB-lite"/>
    </source>
</evidence>
<dbReference type="OrthoDB" id="28737at2759"/>
<sequence length="890" mass="102751">MTLPELAKRLRLLLSHSSEESEINDFLRVLDEEIRKATALDDDDQQRRDFEEELQNIYGEDVDFYQLQTVEVFLDVLVHSRPILPATTVISNWFEVLIRPALRDPRLRPTAVELAKRLVIEALEEDEQDPEMVKNFRRRLVDLFLLDAFNESSGKDILEWAQLDEMQKSKNIWWKDNLEEILIRHGLSRSTELMDIMQDCFEVPSSRLRIVTLLDCLAAEPSFADIAPEVFAHPFMGSIYRSLEVDNSSTVCAVELSLLVKLLPVATITAYGTLRSVLPRVYGILGRVLCWRAALDQVPHGEKVPYSALLDYEDKEPVAGIEESILEEEVERLKEMRYTKLEIREDLNWIRLERTFDLSTRSLPVPKQFFGLLYYLFPCNTVHFLRNAAEYLQQRNVESPWTVGWKDALDDLQIRTAGKTLLRSHLFNPSVLIDDVDSELSNSERWSEFDVSRIIGECMMLDSEIHGFSSQESDPSRYLDSTNRPVQKLRRSGDITTTQTPTLKNIQLEEVPPRLRKVSLHDLIATSVALKSGADIHVSEKAPAWPSILFTPPPSTVPSTTPSRSSSVDPSMISEAASPTDELRIPTQISETIACLQREVLLLRTELNFELWLKRENVRHIGRLHHDEVLTKSAENEQQRLQERLRDYRTRLQELQKEMKKHQDQTLKNKKDAAEWSEELSSRLNDLRTERKAWLAKANALRSENADLRAHLAAQSKLLDEAQNRVFELEAQIKADAPKVNRLRDYEKRIEQLTAMLRLWNKDINQYNEQAKEMAQLIGEHQKMKLRIEGYEKALVDADADAQKYRYRIQSLEASLRTANRVEPQRRDVEQMLSEQANQRSSLERSNRALREENERLRIEMDDLHAQLEVLNAKASGLTGLISPITHISA</sequence>
<evidence type="ECO:0000313" key="4">
    <source>
        <dbReference type="Proteomes" id="UP000757232"/>
    </source>
</evidence>
<dbReference type="Proteomes" id="UP000757232">
    <property type="component" value="Unassembled WGS sequence"/>
</dbReference>
<proteinExistence type="predicted"/>
<keyword evidence="4" id="KW-1185">Reference proteome</keyword>
<dbReference type="InterPro" id="IPR007483">
    <property type="entry name" value="Hamartin"/>
</dbReference>
<feature type="coiled-coil region" evidence="1">
    <location>
        <begin position="826"/>
        <end position="874"/>
    </location>
</feature>
<dbReference type="PANTHER" id="PTHR15154">
    <property type="entry name" value="HAMARTIN"/>
    <property type="match status" value="1"/>
</dbReference>
<comment type="caution">
    <text evidence="3">The sequence shown here is derived from an EMBL/GenBank/DDBJ whole genome shotgun (WGS) entry which is preliminary data.</text>
</comment>
<feature type="compositionally biased region" description="Low complexity" evidence="2">
    <location>
        <begin position="557"/>
        <end position="571"/>
    </location>
</feature>
<dbReference type="AlphaFoldDB" id="A0A9Q5HQV5"/>
<feature type="region of interest" description="Disordered" evidence="2">
    <location>
        <begin position="553"/>
        <end position="580"/>
    </location>
</feature>
<protein>
    <submittedName>
        <fullName evidence="3">Uncharacterized protein</fullName>
    </submittedName>
</protein>
<feature type="region of interest" description="Disordered" evidence="2">
    <location>
        <begin position="468"/>
        <end position="487"/>
    </location>
</feature>